<accession>A0A9Q0KCK0</accession>
<name>A0A9Q0KCK0_9MAGN</name>
<evidence type="ECO:0000313" key="3">
    <source>
        <dbReference type="Proteomes" id="UP001141806"/>
    </source>
</evidence>
<dbReference type="AlphaFoldDB" id="A0A9Q0KCK0"/>
<dbReference type="EMBL" id="JAMYWD010000006">
    <property type="protein sequence ID" value="KAJ4967866.1"/>
    <property type="molecule type" value="Genomic_DNA"/>
</dbReference>
<keyword evidence="3" id="KW-1185">Reference proteome</keyword>
<comment type="caution">
    <text evidence="2">The sequence shown here is derived from an EMBL/GenBank/DDBJ whole genome shotgun (WGS) entry which is preliminary data.</text>
</comment>
<dbReference type="PANTHER" id="PTHR33443:SF35">
    <property type="entry name" value="VQ DOMAIN-CONTAINING PROTEIN"/>
    <property type="match status" value="1"/>
</dbReference>
<evidence type="ECO:0000313" key="2">
    <source>
        <dbReference type="EMBL" id="KAJ4967866.1"/>
    </source>
</evidence>
<sequence length="521" mass="57202">MDPNFEILEISSDEDGAWGERSDDNHDWISELLGSDGCEAEDSDDVVFVGEKQSSKPADRPKLASGYILDDDCTILEGDPDNPVAAVNDSVDGSDELLIVGEKGQLACRDYPHPRHLCAKFPFSSTPHDKYCDVCHCYVCDSHAPCIYWGTGVSTADHCHSTDKEEIWQVQRKFFKQGKFPLTTAQKLTDTSLPMTPPLPNQAPAFNPLQLPGGGSVTLSVSSPPLRACSSTASFGVSSIIGHRSTQKPGLALSRTRYPQNLSRSQLMLGANNIIRRERNHVDTLGPQFSTQLFKKVGHVPAVLPMNRHRYGSSNSINGCTSKSLRNQSPVVMENDEINMRWQDFQVGSDPKFGGCQNSSQPDTGSSFSEFQSYTNCQPQVYSQPIPQSDEIQNLYQHENPAPAAGNPSALDFNSGWMDCYTEGALHSSVEGSQIQDVQPTSDLRPVQSLYQNESSTLNAANPQYTGSLVPDSSEFHLDNWISSLEHESNSGIAEDSMLFRIGVLTSPACLFRSSYADLRF</sequence>
<dbReference type="PANTHER" id="PTHR33443">
    <property type="entry name" value="ZGC:112980"/>
    <property type="match status" value="1"/>
</dbReference>
<proteinExistence type="predicted"/>
<evidence type="ECO:0000256" key="1">
    <source>
        <dbReference type="SAM" id="MobiDB-lite"/>
    </source>
</evidence>
<gene>
    <name evidence="2" type="ORF">NE237_014567</name>
</gene>
<feature type="compositionally biased region" description="Polar residues" evidence="1">
    <location>
        <begin position="356"/>
        <end position="370"/>
    </location>
</feature>
<dbReference type="OrthoDB" id="266020at2759"/>
<dbReference type="InterPro" id="IPR053234">
    <property type="entry name" value="RPM1_Interactor"/>
</dbReference>
<reference evidence="2" key="1">
    <citation type="journal article" date="2023" name="Plant J.">
        <title>The genome of the king protea, Protea cynaroides.</title>
        <authorList>
            <person name="Chang J."/>
            <person name="Duong T.A."/>
            <person name="Schoeman C."/>
            <person name="Ma X."/>
            <person name="Roodt D."/>
            <person name="Barker N."/>
            <person name="Li Z."/>
            <person name="Van de Peer Y."/>
            <person name="Mizrachi E."/>
        </authorList>
    </citation>
    <scope>NUCLEOTIDE SEQUENCE</scope>
    <source>
        <tissue evidence="2">Young leaves</tissue>
    </source>
</reference>
<protein>
    <submittedName>
        <fullName evidence="2">Uncharacterized protein</fullName>
    </submittedName>
</protein>
<organism evidence="2 3">
    <name type="scientific">Protea cynaroides</name>
    <dbReference type="NCBI Taxonomy" id="273540"/>
    <lineage>
        <taxon>Eukaryota</taxon>
        <taxon>Viridiplantae</taxon>
        <taxon>Streptophyta</taxon>
        <taxon>Embryophyta</taxon>
        <taxon>Tracheophyta</taxon>
        <taxon>Spermatophyta</taxon>
        <taxon>Magnoliopsida</taxon>
        <taxon>Proteales</taxon>
        <taxon>Proteaceae</taxon>
        <taxon>Protea</taxon>
    </lineage>
</organism>
<feature type="region of interest" description="Disordered" evidence="1">
    <location>
        <begin position="351"/>
        <end position="370"/>
    </location>
</feature>
<dbReference type="Proteomes" id="UP001141806">
    <property type="component" value="Unassembled WGS sequence"/>
</dbReference>